<organism evidence="1 2">
    <name type="scientific">Clunio marinus</name>
    <dbReference type="NCBI Taxonomy" id="568069"/>
    <lineage>
        <taxon>Eukaryota</taxon>
        <taxon>Metazoa</taxon>
        <taxon>Ecdysozoa</taxon>
        <taxon>Arthropoda</taxon>
        <taxon>Hexapoda</taxon>
        <taxon>Insecta</taxon>
        <taxon>Pterygota</taxon>
        <taxon>Neoptera</taxon>
        <taxon>Endopterygota</taxon>
        <taxon>Diptera</taxon>
        <taxon>Nematocera</taxon>
        <taxon>Chironomoidea</taxon>
        <taxon>Chironomidae</taxon>
        <taxon>Clunio</taxon>
    </lineage>
</organism>
<reference evidence="1 2" key="1">
    <citation type="submission" date="2015-04" db="EMBL/GenBank/DDBJ databases">
        <authorList>
            <person name="Syromyatnikov M.Y."/>
            <person name="Popov V.N."/>
        </authorList>
    </citation>
    <scope>NUCLEOTIDE SEQUENCE [LARGE SCALE GENOMIC DNA]</scope>
</reference>
<proteinExistence type="predicted"/>
<keyword evidence="2" id="KW-1185">Reference proteome</keyword>
<evidence type="ECO:0000313" key="2">
    <source>
        <dbReference type="Proteomes" id="UP000183832"/>
    </source>
</evidence>
<dbReference type="AlphaFoldDB" id="A0A1J1J8Z8"/>
<name>A0A1J1J8Z8_9DIPT</name>
<dbReference type="EMBL" id="CVRI01000075">
    <property type="protein sequence ID" value="CRL08348.1"/>
    <property type="molecule type" value="Genomic_DNA"/>
</dbReference>
<dbReference type="Proteomes" id="UP000183832">
    <property type="component" value="Unassembled WGS sequence"/>
</dbReference>
<protein>
    <submittedName>
        <fullName evidence="1">CLUMA_CG021582, isoform A</fullName>
    </submittedName>
</protein>
<gene>
    <name evidence="1" type="ORF">CLUMA_CG021582</name>
</gene>
<accession>A0A1J1J8Z8</accession>
<evidence type="ECO:0000313" key="1">
    <source>
        <dbReference type="EMBL" id="CRL08348.1"/>
    </source>
</evidence>
<sequence length="135" mass="15938">MVSERGQAMLMAFVTMPLNSQLMVQNLSNHLHQQHRWVILKDYQQLSHCSQKDYHLNVIEISNGHLLTGKRRIRTFFTIPFKVESNADDRAMFSPHKVEESSQGKHIPFPFETQLYRWSEQHFEAMEIPLNVFPD</sequence>